<feature type="region of interest" description="Disordered" evidence="1">
    <location>
        <begin position="38"/>
        <end position="65"/>
    </location>
</feature>
<gene>
    <name evidence="2" type="primary">Sb0019s003270</name>
    <name evidence="2" type="ORF">SORBIDRAFT_0019s003270</name>
</gene>
<dbReference type="EMBL" id="GL002613">
    <property type="protein sequence ID" value="EES20386.1"/>
    <property type="molecule type" value="Genomic_DNA"/>
</dbReference>
<evidence type="ECO:0000256" key="1">
    <source>
        <dbReference type="SAM" id="MobiDB-lite"/>
    </source>
</evidence>
<accession>C6JS23</accession>
<dbReference type="AlphaFoldDB" id="C6JS23"/>
<protein>
    <submittedName>
        <fullName evidence="2">Uncharacterized protein</fullName>
    </submittedName>
</protein>
<organism evidence="2">
    <name type="scientific">Sorghum bicolor</name>
    <name type="common">Sorghum</name>
    <name type="synonym">Sorghum vulgare</name>
    <dbReference type="NCBI Taxonomy" id="4558"/>
    <lineage>
        <taxon>Eukaryota</taxon>
        <taxon>Viridiplantae</taxon>
        <taxon>Streptophyta</taxon>
        <taxon>Embryophyta</taxon>
        <taxon>Tracheophyta</taxon>
        <taxon>Spermatophyta</taxon>
        <taxon>Magnoliopsida</taxon>
        <taxon>Liliopsida</taxon>
        <taxon>Poales</taxon>
        <taxon>Poaceae</taxon>
        <taxon>PACMAD clade</taxon>
        <taxon>Panicoideae</taxon>
        <taxon>Andropogonodae</taxon>
        <taxon>Andropogoneae</taxon>
        <taxon>Sorghinae</taxon>
        <taxon>Sorghum</taxon>
    </lineage>
</organism>
<evidence type="ECO:0000313" key="2">
    <source>
        <dbReference type="EMBL" id="EES20386.1"/>
    </source>
</evidence>
<sequence>MADRRAAEAELDARDGSIHEAMEQQSINEMLARFVVDSHTRSRPKGANLEDRIPTDVDDDPLASE</sequence>
<feature type="compositionally biased region" description="Acidic residues" evidence="1">
    <location>
        <begin position="56"/>
        <end position="65"/>
    </location>
</feature>
<reference evidence="2" key="1">
    <citation type="journal article" date="2009" name="Nature">
        <title>The Sorghum bicolor genome and the diversification of grasses.</title>
        <authorList>
            <person name="Paterson A.H."/>
            <person name="Bowers J.E."/>
            <person name="Bruggmann R."/>
            <person name="Dubchak I."/>
            <person name="Grimwood J."/>
            <person name="Gundlach H."/>
            <person name="Haberer G."/>
            <person name="Hellsten U."/>
            <person name="Mitros T."/>
            <person name="Poliakov A."/>
            <person name="Schmutz J."/>
            <person name="Spannagl M."/>
            <person name="Tang H."/>
            <person name="Wang X."/>
            <person name="Wicker T."/>
            <person name="Bharti A.K."/>
            <person name="Chapman J."/>
            <person name="Feltus F.A."/>
            <person name="Gowik U."/>
            <person name="Grigoriev I.V."/>
            <person name="Lyons E."/>
            <person name="Maher C.A."/>
            <person name="Martis M."/>
            <person name="Narechania A."/>
            <person name="Otillar R.P."/>
            <person name="Penning B.W."/>
            <person name="Salamov A.A."/>
            <person name="Wang Y."/>
            <person name="Zhang L."/>
            <person name="Carpita N.C."/>
            <person name="Freeling M."/>
            <person name="Gingle A.R."/>
            <person name="Hash C.T."/>
            <person name="Keller B."/>
            <person name="Klein P."/>
            <person name="Kresovich S."/>
            <person name="McCann M.C."/>
            <person name="Ming R."/>
            <person name="Peterson D.G."/>
            <person name="Mehboob-ur-Rahman"/>
            <person name="Ware D."/>
            <person name="Westhoff P."/>
            <person name="Mayer K.F."/>
            <person name="Messing J."/>
            <person name="Rokhsar D.S."/>
        </authorList>
    </citation>
    <scope>NUCLEOTIDE SEQUENCE [LARGE SCALE GENOMIC DNA]</scope>
</reference>
<name>C6JS23_SORBI</name>
<proteinExistence type="predicted"/>
<dbReference type="HOGENOM" id="CLU_2854144_0_0_1"/>